<evidence type="ECO:0000256" key="4">
    <source>
        <dbReference type="ARBA" id="ARBA00022989"/>
    </source>
</evidence>
<dbReference type="GO" id="GO:0010043">
    <property type="term" value="P:response to zinc ion"/>
    <property type="evidence" value="ECO:0007669"/>
    <property type="project" value="TreeGrafter"/>
</dbReference>
<dbReference type="STRING" id="1798656.A2604_00340"/>
<dbReference type="Pfam" id="PF00950">
    <property type="entry name" value="ABC-3"/>
    <property type="match status" value="1"/>
</dbReference>
<feature type="transmembrane region" description="Helical" evidence="7">
    <location>
        <begin position="221"/>
        <end position="240"/>
    </location>
</feature>
<dbReference type="PANTHER" id="PTHR30477">
    <property type="entry name" value="ABC-TRANSPORTER METAL-BINDING PROTEIN"/>
    <property type="match status" value="1"/>
</dbReference>
<reference evidence="8 9" key="1">
    <citation type="journal article" date="2016" name="Nat. Commun.">
        <title>Thousands of microbial genomes shed light on interconnected biogeochemical processes in an aquifer system.</title>
        <authorList>
            <person name="Anantharaman K."/>
            <person name="Brown C.T."/>
            <person name="Hug L.A."/>
            <person name="Sharon I."/>
            <person name="Castelle C.J."/>
            <person name="Probst A.J."/>
            <person name="Thomas B.C."/>
            <person name="Singh A."/>
            <person name="Wilkins M.J."/>
            <person name="Karaoz U."/>
            <person name="Brodie E.L."/>
            <person name="Williams K.H."/>
            <person name="Hubbard S.S."/>
            <person name="Banfield J.F."/>
        </authorList>
    </citation>
    <scope>NUCLEOTIDE SEQUENCE [LARGE SCALE GENOMIC DNA]</scope>
</reference>
<feature type="transmembrane region" description="Helical" evidence="7">
    <location>
        <begin position="91"/>
        <end position="114"/>
    </location>
</feature>
<comment type="similarity">
    <text evidence="2 6">Belongs to the ABC-3 integral membrane protein family.</text>
</comment>
<comment type="subcellular location">
    <subcellularLocation>
        <location evidence="6">Cell membrane</location>
        <topology evidence="6">Multi-pass membrane protein</topology>
    </subcellularLocation>
    <subcellularLocation>
        <location evidence="1">Membrane</location>
        <topology evidence="1">Multi-pass membrane protein</topology>
    </subcellularLocation>
</comment>
<evidence type="ECO:0000313" key="8">
    <source>
        <dbReference type="EMBL" id="OGZ04614.1"/>
    </source>
</evidence>
<evidence type="ECO:0000256" key="7">
    <source>
        <dbReference type="SAM" id="Phobius"/>
    </source>
</evidence>
<sequence length="268" mass="28930">MSWFYFLNYQFVERAYLAGSFIAVLCAVLGLFLVLRKLSLIGDGLSHVSFGAIALGLFFGMYPFYVALPVTVLASFLILKLAEKAKMYGDAAIGIVSSMGVALGVILASLSRGFNVDLFSYLFGNILAISNQEVYLSVGLSVLVLAAIVFLYNDFFSATFDEEYARISGVRTDLINLALVFMTAITVVLAVKVVGVMLVSALLILPAVTALQIARGFKEAIAAAAIISVFSVLAGITFSFYGDLPAGATIVLINFAIFILFFLLRRRK</sequence>
<accession>A0A1G2CT91</accession>
<dbReference type="InterPro" id="IPR037294">
    <property type="entry name" value="ABC_BtuC-like"/>
</dbReference>
<keyword evidence="5 7" id="KW-0472">Membrane</keyword>
<dbReference type="InterPro" id="IPR001626">
    <property type="entry name" value="ABC_TroCD"/>
</dbReference>
<proteinExistence type="inferred from homology"/>
<evidence type="ECO:0000313" key="9">
    <source>
        <dbReference type="Proteomes" id="UP000177587"/>
    </source>
</evidence>
<evidence type="ECO:0000256" key="5">
    <source>
        <dbReference type="ARBA" id="ARBA00023136"/>
    </source>
</evidence>
<dbReference type="AlphaFoldDB" id="A0A1G2CT91"/>
<protein>
    <submittedName>
        <fullName evidence="8">ABC transporter</fullName>
    </submittedName>
</protein>
<evidence type="ECO:0000256" key="6">
    <source>
        <dbReference type="RuleBase" id="RU003943"/>
    </source>
</evidence>
<feature type="transmembrane region" description="Helical" evidence="7">
    <location>
        <begin position="174"/>
        <end position="191"/>
    </location>
</feature>
<dbReference type="Proteomes" id="UP000177587">
    <property type="component" value="Unassembled WGS sequence"/>
</dbReference>
<gene>
    <name evidence="8" type="ORF">A2604_00340</name>
</gene>
<keyword evidence="6" id="KW-0813">Transport</keyword>
<dbReference type="Gene3D" id="1.10.3470.10">
    <property type="entry name" value="ABC transporter involved in vitamin B12 uptake, BtuC"/>
    <property type="match status" value="1"/>
</dbReference>
<organism evidence="8 9">
    <name type="scientific">Candidatus Liptonbacteria bacterium RIFOXYD1_FULL_36_11</name>
    <dbReference type="NCBI Taxonomy" id="1798656"/>
    <lineage>
        <taxon>Bacteria</taxon>
        <taxon>Candidatus Liptoniibacteriota</taxon>
    </lineage>
</organism>
<dbReference type="EMBL" id="MHLG01000001">
    <property type="protein sequence ID" value="OGZ04614.1"/>
    <property type="molecule type" value="Genomic_DNA"/>
</dbReference>
<dbReference type="GO" id="GO:0055085">
    <property type="term" value="P:transmembrane transport"/>
    <property type="evidence" value="ECO:0007669"/>
    <property type="project" value="InterPro"/>
</dbReference>
<dbReference type="GO" id="GO:0043190">
    <property type="term" value="C:ATP-binding cassette (ABC) transporter complex"/>
    <property type="evidence" value="ECO:0007669"/>
    <property type="project" value="InterPro"/>
</dbReference>
<feature type="transmembrane region" description="Helical" evidence="7">
    <location>
        <begin position="15"/>
        <end position="35"/>
    </location>
</feature>
<feature type="transmembrane region" description="Helical" evidence="7">
    <location>
        <begin position="134"/>
        <end position="153"/>
    </location>
</feature>
<comment type="caution">
    <text evidence="8">The sequence shown here is derived from an EMBL/GenBank/DDBJ whole genome shotgun (WGS) entry which is preliminary data.</text>
</comment>
<keyword evidence="3 6" id="KW-0812">Transmembrane</keyword>
<feature type="transmembrane region" description="Helical" evidence="7">
    <location>
        <begin position="246"/>
        <end position="264"/>
    </location>
</feature>
<dbReference type="PANTHER" id="PTHR30477:SF0">
    <property type="entry name" value="METAL TRANSPORT SYSTEM MEMBRANE PROTEIN TM_0125-RELATED"/>
    <property type="match status" value="1"/>
</dbReference>
<dbReference type="SUPFAM" id="SSF81345">
    <property type="entry name" value="ABC transporter involved in vitamin B12 uptake, BtuC"/>
    <property type="match status" value="1"/>
</dbReference>
<evidence type="ECO:0000256" key="3">
    <source>
        <dbReference type="ARBA" id="ARBA00022692"/>
    </source>
</evidence>
<evidence type="ECO:0000256" key="1">
    <source>
        <dbReference type="ARBA" id="ARBA00004141"/>
    </source>
</evidence>
<name>A0A1G2CT91_9BACT</name>
<evidence type="ECO:0000256" key="2">
    <source>
        <dbReference type="ARBA" id="ARBA00008034"/>
    </source>
</evidence>
<feature type="transmembrane region" description="Helical" evidence="7">
    <location>
        <begin position="197"/>
        <end position="214"/>
    </location>
</feature>
<feature type="transmembrane region" description="Helical" evidence="7">
    <location>
        <begin position="55"/>
        <end position="79"/>
    </location>
</feature>
<keyword evidence="4 7" id="KW-1133">Transmembrane helix</keyword>